<dbReference type="OrthoDB" id="425354at2759"/>
<dbReference type="Proteomes" id="UP000076532">
    <property type="component" value="Unassembled WGS sequence"/>
</dbReference>
<dbReference type="EMBL" id="KV417678">
    <property type="protein sequence ID" value="KZP10539.1"/>
    <property type="molecule type" value="Genomic_DNA"/>
</dbReference>
<keyword evidence="2" id="KW-1185">Reference proteome</keyword>
<dbReference type="PANTHER" id="PTHR38115">
    <property type="entry name" value="LIPOCALIN-LIKE DOMAIN-CONTAINING PROTEIN"/>
    <property type="match status" value="1"/>
</dbReference>
<accession>A0A165ZFU9</accession>
<proteinExistence type="predicted"/>
<reference evidence="1 2" key="1">
    <citation type="journal article" date="2016" name="Mol. Biol. Evol.">
        <title>Comparative Genomics of Early-Diverging Mushroom-Forming Fungi Provides Insights into the Origins of Lignocellulose Decay Capabilities.</title>
        <authorList>
            <person name="Nagy L.G."/>
            <person name="Riley R."/>
            <person name="Tritt A."/>
            <person name="Adam C."/>
            <person name="Daum C."/>
            <person name="Floudas D."/>
            <person name="Sun H."/>
            <person name="Yadav J.S."/>
            <person name="Pangilinan J."/>
            <person name="Larsson K.H."/>
            <person name="Matsuura K."/>
            <person name="Barry K."/>
            <person name="Labutti K."/>
            <person name="Kuo R."/>
            <person name="Ohm R.A."/>
            <person name="Bhattacharya S.S."/>
            <person name="Shirouzu T."/>
            <person name="Yoshinaga Y."/>
            <person name="Martin F.M."/>
            <person name="Grigoriev I.V."/>
            <person name="Hibbett D.S."/>
        </authorList>
    </citation>
    <scope>NUCLEOTIDE SEQUENCE [LARGE SCALE GENOMIC DNA]</scope>
    <source>
        <strain evidence="1 2">CBS 109695</strain>
    </source>
</reference>
<protein>
    <submittedName>
        <fullName evidence="1">Uncharacterized protein</fullName>
    </submittedName>
</protein>
<dbReference type="InterPro" id="IPR053037">
    <property type="entry name" value="Pericyclase_pydY-like"/>
</dbReference>
<dbReference type="AlphaFoldDB" id="A0A165ZFU9"/>
<evidence type="ECO:0000313" key="2">
    <source>
        <dbReference type="Proteomes" id="UP000076532"/>
    </source>
</evidence>
<gene>
    <name evidence="1" type="ORF">FIBSPDRAFT_758188</name>
</gene>
<evidence type="ECO:0000313" key="1">
    <source>
        <dbReference type="EMBL" id="KZP10539.1"/>
    </source>
</evidence>
<sequence length="231" mass="26382">MAAPDSMNTHDLSGVYVMSKSLSDANRDDILKYQGVSWVTRNAVWYGTVTLYVKHDKTDNDVEHINIRQTITGGFEGTTEDRILDWQEREHEDHVFGHVKAKSRRASPGDFDNEWLQKGWLPETEEHGVINSFVASTSMAWTAEQTWGFENIEVEPGKTERRYVRHIQFLDVGKDVKCKLVYDYRECLCSIASCSGDSDHTFQLAQTTVPVKLFPLYCINIIVNEGAEPEM</sequence>
<name>A0A165ZFU9_9AGAM</name>
<organism evidence="1 2">
    <name type="scientific">Athelia psychrophila</name>
    <dbReference type="NCBI Taxonomy" id="1759441"/>
    <lineage>
        <taxon>Eukaryota</taxon>
        <taxon>Fungi</taxon>
        <taxon>Dikarya</taxon>
        <taxon>Basidiomycota</taxon>
        <taxon>Agaricomycotina</taxon>
        <taxon>Agaricomycetes</taxon>
        <taxon>Agaricomycetidae</taxon>
        <taxon>Atheliales</taxon>
        <taxon>Atheliaceae</taxon>
        <taxon>Athelia</taxon>
    </lineage>
</organism>
<dbReference type="PANTHER" id="PTHR38115:SF1">
    <property type="entry name" value="LIPOCALIN-LIKE DOMAIN-CONTAINING PROTEIN"/>
    <property type="match status" value="1"/>
</dbReference>